<sequence length="183" mass="19940">MNDPAVLILLLEQGDCSLEDHTEDFVFLANYTHYPDNCLYSFYFAGLNTTTQAQLSGDDDTSPPPDPVPRPPSPCSTERQPEPTPDGELKPSATDEPWLSGATELRIAPEPEPIMSNQVREPATSFTTEEFSVEHEDAEEGPAHYTTAGGEQTLDSGDVIDFVCLTPHSARSPQPLCSPSAHH</sequence>
<feature type="compositionally biased region" description="Polar residues" evidence="1">
    <location>
        <begin position="115"/>
        <end position="126"/>
    </location>
</feature>
<dbReference type="Proteomes" id="UP000830375">
    <property type="component" value="Unassembled WGS sequence"/>
</dbReference>
<evidence type="ECO:0000256" key="1">
    <source>
        <dbReference type="SAM" id="MobiDB-lite"/>
    </source>
</evidence>
<reference evidence="2 3" key="1">
    <citation type="submission" date="2022-01" db="EMBL/GenBank/DDBJ databases">
        <title>A high-quality chromosome-level genome assembly of rohu carp, Labeo rohita.</title>
        <authorList>
            <person name="Arick M.A. II"/>
            <person name="Hsu C.-Y."/>
            <person name="Magbanua Z."/>
            <person name="Pechanova O."/>
            <person name="Grover C."/>
            <person name="Miller E."/>
            <person name="Thrash A."/>
            <person name="Ezzel L."/>
            <person name="Alam S."/>
            <person name="Benzie J."/>
            <person name="Hamilton M."/>
            <person name="Karsi A."/>
            <person name="Lawrence M.L."/>
            <person name="Peterson D.G."/>
        </authorList>
    </citation>
    <scope>NUCLEOTIDE SEQUENCE [LARGE SCALE GENOMIC DNA]</scope>
    <source>
        <strain evidence="3">BAU-BD-2019</strain>
        <tissue evidence="2">Blood</tissue>
    </source>
</reference>
<proteinExistence type="predicted"/>
<keyword evidence="3" id="KW-1185">Reference proteome</keyword>
<evidence type="ECO:0000313" key="3">
    <source>
        <dbReference type="Proteomes" id="UP000830375"/>
    </source>
</evidence>
<organism evidence="2 3">
    <name type="scientific">Labeo rohita</name>
    <name type="common">Indian major carp</name>
    <name type="synonym">Cyprinus rohita</name>
    <dbReference type="NCBI Taxonomy" id="84645"/>
    <lineage>
        <taxon>Eukaryota</taxon>
        <taxon>Metazoa</taxon>
        <taxon>Chordata</taxon>
        <taxon>Craniata</taxon>
        <taxon>Vertebrata</taxon>
        <taxon>Euteleostomi</taxon>
        <taxon>Actinopterygii</taxon>
        <taxon>Neopterygii</taxon>
        <taxon>Teleostei</taxon>
        <taxon>Ostariophysi</taxon>
        <taxon>Cypriniformes</taxon>
        <taxon>Cyprinidae</taxon>
        <taxon>Labeoninae</taxon>
        <taxon>Labeonini</taxon>
        <taxon>Labeo</taxon>
    </lineage>
</organism>
<evidence type="ECO:0000313" key="2">
    <source>
        <dbReference type="EMBL" id="KAI2666632.1"/>
    </source>
</evidence>
<dbReference type="EMBL" id="JACTAM010000003">
    <property type="protein sequence ID" value="KAI2666632.1"/>
    <property type="molecule type" value="Genomic_DNA"/>
</dbReference>
<accession>A0ABQ8MUX4</accession>
<gene>
    <name evidence="2" type="ORF">H4Q32_010544</name>
</gene>
<feature type="compositionally biased region" description="Pro residues" evidence="1">
    <location>
        <begin position="62"/>
        <end position="74"/>
    </location>
</feature>
<comment type="caution">
    <text evidence="2">The sequence shown here is derived from an EMBL/GenBank/DDBJ whole genome shotgun (WGS) entry which is preliminary data.</text>
</comment>
<name>A0ABQ8MUX4_LABRO</name>
<feature type="region of interest" description="Disordered" evidence="1">
    <location>
        <begin position="53"/>
        <end position="126"/>
    </location>
</feature>
<protein>
    <submittedName>
        <fullName evidence="2">APO protein 3, mitochondrial</fullName>
    </submittedName>
</protein>